<evidence type="ECO:0000259" key="1">
    <source>
        <dbReference type="PROSITE" id="PS50925"/>
    </source>
</evidence>
<dbReference type="EMBL" id="BPQG01000052">
    <property type="protein sequence ID" value="GJD45574.1"/>
    <property type="molecule type" value="Genomic_DNA"/>
</dbReference>
<gene>
    <name evidence="2" type="ORF">AFCDBAGC_3448</name>
</gene>
<accession>A0ABQ4QLC8</accession>
<evidence type="ECO:0000313" key="3">
    <source>
        <dbReference type="Proteomes" id="UP001055117"/>
    </source>
</evidence>
<proteinExistence type="predicted"/>
<organism evidence="2 3">
    <name type="scientific">Methylobacterium cerastii</name>
    <dbReference type="NCBI Taxonomy" id="932741"/>
    <lineage>
        <taxon>Bacteria</taxon>
        <taxon>Pseudomonadati</taxon>
        <taxon>Pseudomonadota</taxon>
        <taxon>Alphaproteobacteria</taxon>
        <taxon>Hyphomicrobiales</taxon>
        <taxon>Methylobacteriaceae</taxon>
        <taxon>Methylobacterium</taxon>
    </lineage>
</organism>
<dbReference type="PROSITE" id="PS50925">
    <property type="entry name" value="BLUF"/>
    <property type="match status" value="1"/>
</dbReference>
<dbReference type="Proteomes" id="UP001055117">
    <property type="component" value="Unassembled WGS sequence"/>
</dbReference>
<dbReference type="Gene3D" id="3.30.70.100">
    <property type="match status" value="1"/>
</dbReference>
<name>A0ABQ4QLC8_9HYPH</name>
<protein>
    <recommendedName>
        <fullName evidence="1">BLUF domain-containing protein</fullName>
    </recommendedName>
</protein>
<dbReference type="SMART" id="SM01034">
    <property type="entry name" value="BLUF"/>
    <property type="match status" value="1"/>
</dbReference>
<feature type="domain" description="BLUF" evidence="1">
    <location>
        <begin position="3"/>
        <end position="98"/>
    </location>
</feature>
<comment type="caution">
    <text evidence="2">The sequence shown here is derived from an EMBL/GenBank/DDBJ whole genome shotgun (WGS) entry which is preliminary data.</text>
</comment>
<dbReference type="Pfam" id="PF04940">
    <property type="entry name" value="BLUF"/>
    <property type="match status" value="1"/>
</dbReference>
<sequence length="163" mass="17925">MPLSQIVFFSRNQIRLAGGSMREMVKDILTACNRYDRVSGLTGALVFNDHFFLQAMEGERAAISEQLWKLAADNRHSGMVLMSSRPIEQRDFEGWMVGFAGHSDALDAIYMDYGATPKLDPSAMPVQSAIKLLRAFAHLDGGHFVQKSGAGPIVPKDPARRGA</sequence>
<reference evidence="2 3" key="1">
    <citation type="journal article" date="2021" name="Front. Microbiol.">
        <title>Comprehensive Comparative Genomics and Phenotyping of Methylobacterium Species.</title>
        <authorList>
            <person name="Alessa O."/>
            <person name="Ogura Y."/>
            <person name="Fujitani Y."/>
            <person name="Takami H."/>
            <person name="Hayashi T."/>
            <person name="Sahin N."/>
            <person name="Tani A."/>
        </authorList>
    </citation>
    <scope>NUCLEOTIDE SEQUENCE [LARGE SCALE GENOMIC DNA]</scope>
    <source>
        <strain evidence="2 3">DSM 23679</strain>
    </source>
</reference>
<keyword evidence="3" id="KW-1185">Reference proteome</keyword>
<dbReference type="InterPro" id="IPR036046">
    <property type="entry name" value="Acylphosphatase-like_dom_sf"/>
</dbReference>
<dbReference type="InterPro" id="IPR007024">
    <property type="entry name" value="BLUF_domain"/>
</dbReference>
<dbReference type="SUPFAM" id="SSF54975">
    <property type="entry name" value="Acylphosphatase/BLUF domain-like"/>
    <property type="match status" value="1"/>
</dbReference>
<evidence type="ECO:0000313" key="2">
    <source>
        <dbReference type="EMBL" id="GJD45574.1"/>
    </source>
</evidence>